<proteinExistence type="predicted"/>
<dbReference type="Gramene" id="KQJ99532">
    <property type="protein sequence ID" value="KQJ99532"/>
    <property type="gene ID" value="BRADI_3g43732v3"/>
</dbReference>
<sequence>MCFLLHQSLFYTFVRYFQFQFQFWFQSSRLHIKEGNTQENMVAGGSHQDCTMKEMHRCWR</sequence>
<dbReference type="EMBL" id="CM000882">
    <property type="protein sequence ID" value="KQJ99532.1"/>
    <property type="molecule type" value="Genomic_DNA"/>
</dbReference>
<dbReference type="AlphaFoldDB" id="A0A0Q3FMX3"/>
<gene>
    <name evidence="1" type="ORF">BRADI_3g43732v3</name>
</gene>
<dbReference type="InParanoid" id="A0A0Q3FMX3"/>
<reference evidence="2" key="3">
    <citation type="submission" date="2018-08" db="UniProtKB">
        <authorList>
            <consortium name="EnsemblPlants"/>
        </authorList>
    </citation>
    <scope>IDENTIFICATION</scope>
    <source>
        <strain evidence="2">cv. Bd21</strain>
    </source>
</reference>
<reference evidence="1" key="2">
    <citation type="submission" date="2017-06" db="EMBL/GenBank/DDBJ databases">
        <title>WGS assembly of Brachypodium distachyon.</title>
        <authorList>
            <consortium name="The International Brachypodium Initiative"/>
            <person name="Lucas S."/>
            <person name="Harmon-Smith M."/>
            <person name="Lail K."/>
            <person name="Tice H."/>
            <person name="Grimwood J."/>
            <person name="Bruce D."/>
            <person name="Barry K."/>
            <person name="Shu S."/>
            <person name="Lindquist E."/>
            <person name="Wang M."/>
            <person name="Pitluck S."/>
            <person name="Vogel J.P."/>
            <person name="Garvin D.F."/>
            <person name="Mockler T.C."/>
            <person name="Schmutz J."/>
            <person name="Rokhsar D."/>
            <person name="Bevan M.W."/>
        </authorList>
    </citation>
    <scope>NUCLEOTIDE SEQUENCE</scope>
    <source>
        <strain evidence="1">Bd21</strain>
    </source>
</reference>
<evidence type="ECO:0000313" key="3">
    <source>
        <dbReference type="Proteomes" id="UP000008810"/>
    </source>
</evidence>
<accession>A0A0Q3FMX3</accession>
<name>A0A0Q3FMX3_BRADI</name>
<protein>
    <submittedName>
        <fullName evidence="1 2">Uncharacterized protein</fullName>
    </submittedName>
</protein>
<reference evidence="1 2" key="1">
    <citation type="journal article" date="2010" name="Nature">
        <title>Genome sequencing and analysis of the model grass Brachypodium distachyon.</title>
        <authorList>
            <consortium name="International Brachypodium Initiative"/>
        </authorList>
    </citation>
    <scope>NUCLEOTIDE SEQUENCE [LARGE SCALE GENOMIC DNA]</scope>
    <source>
        <strain evidence="1 2">Bd21</strain>
    </source>
</reference>
<dbReference type="Proteomes" id="UP000008810">
    <property type="component" value="Chromosome 3"/>
</dbReference>
<dbReference type="EnsemblPlants" id="KQJ99532">
    <property type="protein sequence ID" value="KQJ99532"/>
    <property type="gene ID" value="BRADI_3g43732v3"/>
</dbReference>
<organism evidence="1">
    <name type="scientific">Brachypodium distachyon</name>
    <name type="common">Purple false brome</name>
    <name type="synonym">Trachynia distachya</name>
    <dbReference type="NCBI Taxonomy" id="15368"/>
    <lineage>
        <taxon>Eukaryota</taxon>
        <taxon>Viridiplantae</taxon>
        <taxon>Streptophyta</taxon>
        <taxon>Embryophyta</taxon>
        <taxon>Tracheophyta</taxon>
        <taxon>Spermatophyta</taxon>
        <taxon>Magnoliopsida</taxon>
        <taxon>Liliopsida</taxon>
        <taxon>Poales</taxon>
        <taxon>Poaceae</taxon>
        <taxon>BOP clade</taxon>
        <taxon>Pooideae</taxon>
        <taxon>Stipodae</taxon>
        <taxon>Brachypodieae</taxon>
        <taxon>Brachypodium</taxon>
    </lineage>
</organism>
<evidence type="ECO:0000313" key="2">
    <source>
        <dbReference type="EnsemblPlants" id="KQJ99532"/>
    </source>
</evidence>
<keyword evidence="3" id="KW-1185">Reference proteome</keyword>
<evidence type="ECO:0000313" key="1">
    <source>
        <dbReference type="EMBL" id="KQJ99532.1"/>
    </source>
</evidence>